<dbReference type="EMBL" id="JBHSPF010000025">
    <property type="protein sequence ID" value="MFC5628691.1"/>
    <property type="molecule type" value="Genomic_DNA"/>
</dbReference>
<dbReference type="Proteomes" id="UP001596143">
    <property type="component" value="Unassembled WGS sequence"/>
</dbReference>
<evidence type="ECO:0000313" key="8">
    <source>
        <dbReference type="EMBL" id="MFC5628691.1"/>
    </source>
</evidence>
<feature type="transmembrane region" description="Helical" evidence="7">
    <location>
        <begin position="113"/>
        <end position="131"/>
    </location>
</feature>
<comment type="subcellular location">
    <subcellularLocation>
        <location evidence="1">Cell membrane</location>
        <topology evidence="1">Multi-pass membrane protein</topology>
    </subcellularLocation>
</comment>
<reference evidence="9" key="1">
    <citation type="journal article" date="2019" name="Int. J. Syst. Evol. Microbiol.">
        <title>The Global Catalogue of Microorganisms (GCM) 10K type strain sequencing project: providing services to taxonomists for standard genome sequencing and annotation.</title>
        <authorList>
            <consortium name="The Broad Institute Genomics Platform"/>
            <consortium name="The Broad Institute Genome Sequencing Center for Infectious Disease"/>
            <person name="Wu L."/>
            <person name="Ma J."/>
        </authorList>
    </citation>
    <scope>NUCLEOTIDE SEQUENCE [LARGE SCALE GENOMIC DNA]</scope>
    <source>
        <strain evidence="9">CGMCC 1.15790</strain>
    </source>
</reference>
<feature type="transmembrane region" description="Helical" evidence="7">
    <location>
        <begin position="80"/>
        <end position="101"/>
    </location>
</feature>
<name>A0ABW0U7V3_9BACI</name>
<protein>
    <submittedName>
        <fullName evidence="8">Chromate transporter</fullName>
    </submittedName>
</protein>
<keyword evidence="4 7" id="KW-0812">Transmembrane</keyword>
<evidence type="ECO:0000256" key="1">
    <source>
        <dbReference type="ARBA" id="ARBA00004651"/>
    </source>
</evidence>
<evidence type="ECO:0000256" key="5">
    <source>
        <dbReference type="ARBA" id="ARBA00022989"/>
    </source>
</evidence>
<sequence length="190" mass="20919">MKSWKLLLQIFITFFKIGPVTFGGGYAMIPLIEREAVEKRKWMKKEEIVDVFAVVESVPGAIAINSATFIGYRIAGIKGAVAAMIGMMTPTFFIIIILSVTYQFFKDYPIVDAAFQGIRAAIVALIIYAGIKIGKTALIDKTTIVIMGMTVFLLLFVSLHPVFIILSGIVAGILIVRVKEKIAVLKTEEK</sequence>
<evidence type="ECO:0000313" key="9">
    <source>
        <dbReference type="Proteomes" id="UP001596143"/>
    </source>
</evidence>
<feature type="transmembrane region" description="Helical" evidence="7">
    <location>
        <begin position="143"/>
        <end position="176"/>
    </location>
</feature>
<dbReference type="Pfam" id="PF02417">
    <property type="entry name" value="Chromate_transp"/>
    <property type="match status" value="1"/>
</dbReference>
<dbReference type="PANTHER" id="PTHR43663">
    <property type="entry name" value="CHROMATE TRANSPORT PROTEIN-RELATED"/>
    <property type="match status" value="1"/>
</dbReference>
<evidence type="ECO:0000256" key="6">
    <source>
        <dbReference type="ARBA" id="ARBA00023136"/>
    </source>
</evidence>
<evidence type="ECO:0000256" key="7">
    <source>
        <dbReference type="SAM" id="Phobius"/>
    </source>
</evidence>
<keyword evidence="5 7" id="KW-1133">Transmembrane helix</keyword>
<dbReference type="InterPro" id="IPR052518">
    <property type="entry name" value="CHR_Transporter"/>
</dbReference>
<dbReference type="PANTHER" id="PTHR43663:SF2">
    <property type="entry name" value="CHROMATE TRANSPORT PROTEIN-RELATED"/>
    <property type="match status" value="1"/>
</dbReference>
<keyword evidence="9" id="KW-1185">Reference proteome</keyword>
<keyword evidence="3" id="KW-1003">Cell membrane</keyword>
<keyword evidence="6 7" id="KW-0472">Membrane</keyword>
<dbReference type="RefSeq" id="WP_270896047.1">
    <property type="nucleotide sequence ID" value="NZ_JBHSPF010000025.1"/>
</dbReference>
<comment type="caution">
    <text evidence="8">The sequence shown here is derived from an EMBL/GenBank/DDBJ whole genome shotgun (WGS) entry which is preliminary data.</text>
</comment>
<accession>A0ABW0U7V3</accession>
<evidence type="ECO:0000256" key="4">
    <source>
        <dbReference type="ARBA" id="ARBA00022692"/>
    </source>
</evidence>
<gene>
    <name evidence="8" type="ORF">ACFPTR_07245</name>
</gene>
<comment type="similarity">
    <text evidence="2">Belongs to the chromate ion transporter (CHR) (TC 2.A.51) family.</text>
</comment>
<dbReference type="InterPro" id="IPR003370">
    <property type="entry name" value="Chromate_transpt"/>
</dbReference>
<organism evidence="8 9">
    <name type="scientific">Aliibacillus thermotolerans</name>
    <dbReference type="NCBI Taxonomy" id="1834418"/>
    <lineage>
        <taxon>Bacteria</taxon>
        <taxon>Bacillati</taxon>
        <taxon>Bacillota</taxon>
        <taxon>Bacilli</taxon>
        <taxon>Bacillales</taxon>
        <taxon>Bacillaceae</taxon>
        <taxon>Aliibacillus</taxon>
    </lineage>
</organism>
<feature type="transmembrane region" description="Helical" evidence="7">
    <location>
        <begin position="49"/>
        <end position="74"/>
    </location>
</feature>
<evidence type="ECO:0000256" key="2">
    <source>
        <dbReference type="ARBA" id="ARBA00005262"/>
    </source>
</evidence>
<evidence type="ECO:0000256" key="3">
    <source>
        <dbReference type="ARBA" id="ARBA00022475"/>
    </source>
</evidence>
<proteinExistence type="inferred from homology"/>
<feature type="transmembrane region" description="Helical" evidence="7">
    <location>
        <begin position="6"/>
        <end position="29"/>
    </location>
</feature>